<dbReference type="Proteomes" id="UP000277204">
    <property type="component" value="Unassembled WGS sequence"/>
</dbReference>
<sequence length="115" mass="13550">MGSAASHQTRDVTFHPDDIVISEDVIKRIKNAATTEDNTKDDVRAPESFKPQYSLGLKHELEEAERRYEKLLQLLEKRVVRDHCLLHGVINCSFNLLHIRKLHQYDRIYMFIYII</sequence>
<keyword evidence="2" id="KW-1185">Reference proteome</keyword>
<evidence type="ECO:0000313" key="2">
    <source>
        <dbReference type="Proteomes" id="UP000277204"/>
    </source>
</evidence>
<evidence type="ECO:0000313" key="1">
    <source>
        <dbReference type="EMBL" id="VDP18826.1"/>
    </source>
</evidence>
<reference evidence="1 2" key="1">
    <citation type="submission" date="2018-11" db="EMBL/GenBank/DDBJ databases">
        <authorList>
            <consortium name="Pathogen Informatics"/>
        </authorList>
    </citation>
    <scope>NUCLEOTIDE SEQUENCE [LARGE SCALE GENOMIC DNA]</scope>
    <source>
        <strain evidence="1 2">Zambia</strain>
    </source>
</reference>
<accession>A0A183MHX5</accession>
<protein>
    <submittedName>
        <fullName evidence="1">Uncharacterized protein</fullName>
    </submittedName>
</protein>
<dbReference type="STRING" id="48269.A0A183MHX5"/>
<name>A0A183MHX5_9TREM</name>
<proteinExistence type="predicted"/>
<dbReference type="AlphaFoldDB" id="A0A183MHX5"/>
<organism evidence="1 2">
    <name type="scientific">Schistosoma margrebowiei</name>
    <dbReference type="NCBI Taxonomy" id="48269"/>
    <lineage>
        <taxon>Eukaryota</taxon>
        <taxon>Metazoa</taxon>
        <taxon>Spiralia</taxon>
        <taxon>Lophotrochozoa</taxon>
        <taxon>Platyhelminthes</taxon>
        <taxon>Trematoda</taxon>
        <taxon>Digenea</taxon>
        <taxon>Strigeidida</taxon>
        <taxon>Schistosomatoidea</taxon>
        <taxon>Schistosomatidae</taxon>
        <taxon>Schistosoma</taxon>
    </lineage>
</organism>
<dbReference type="EMBL" id="UZAI01016975">
    <property type="protein sequence ID" value="VDP18826.1"/>
    <property type="molecule type" value="Genomic_DNA"/>
</dbReference>
<gene>
    <name evidence="1" type="ORF">SMRZ_LOCUS15650</name>
</gene>